<protein>
    <recommendedName>
        <fullName evidence="3">mRNA 3'-end-processing protein RNA14</fullName>
    </recommendedName>
</protein>
<evidence type="ECO:0000313" key="7">
    <source>
        <dbReference type="Proteomes" id="UP000838763"/>
    </source>
</evidence>
<evidence type="ECO:0000256" key="3">
    <source>
        <dbReference type="RuleBase" id="RU369035"/>
    </source>
</evidence>
<keyword evidence="3" id="KW-0963">Cytoplasm</keyword>
<comment type="caution">
    <text evidence="6">The sequence shown here is derived from an EMBL/GenBank/DDBJ whole genome shotgun (WGS) entry which is preliminary data.</text>
</comment>
<dbReference type="OrthoDB" id="26282at2759"/>
<dbReference type="Pfam" id="PF05843">
    <property type="entry name" value="Suf"/>
    <property type="match status" value="1"/>
</dbReference>
<keyword evidence="7" id="KW-1185">Reference proteome</keyword>
<gene>
    <name evidence="6" type="ORF">PPNO1_LOCUS9159</name>
</gene>
<comment type="function">
    <text evidence="3">Component of the cleavage factor IA (CFIA) complex, which is involved in the endonucleolytic cleavage during polyadenylation-dependent pre-mRNA 3'-end formation.</text>
</comment>
<reference evidence="6" key="1">
    <citation type="submission" date="2022-11" db="EMBL/GenBank/DDBJ databases">
        <authorList>
            <person name="Scott C."/>
            <person name="Bruce N."/>
        </authorList>
    </citation>
    <scope>NUCLEOTIDE SEQUENCE</scope>
</reference>
<dbReference type="AlphaFoldDB" id="A0A9P1HBQ0"/>
<name>A0A9P1HBQ0_9PEZI</name>
<dbReference type="PANTHER" id="PTHR19980">
    <property type="entry name" value="RNA CLEAVAGE STIMULATION FACTOR"/>
    <property type="match status" value="1"/>
</dbReference>
<keyword evidence="3" id="KW-0507">mRNA processing</keyword>
<evidence type="ECO:0000313" key="6">
    <source>
        <dbReference type="EMBL" id="CAI4219606.1"/>
    </source>
</evidence>
<evidence type="ECO:0000256" key="4">
    <source>
        <dbReference type="SAM" id="MobiDB-lite"/>
    </source>
</evidence>
<dbReference type="SUPFAM" id="SSF48452">
    <property type="entry name" value="TPR-like"/>
    <property type="match status" value="1"/>
</dbReference>
<feature type="compositionally biased region" description="Basic and acidic residues" evidence="4">
    <location>
        <begin position="158"/>
        <end position="168"/>
    </location>
</feature>
<keyword evidence="1" id="KW-0677">Repeat</keyword>
<evidence type="ECO:0000259" key="5">
    <source>
        <dbReference type="Pfam" id="PF05843"/>
    </source>
</evidence>
<dbReference type="InterPro" id="IPR011990">
    <property type="entry name" value="TPR-like_helical_dom_sf"/>
</dbReference>
<dbReference type="GO" id="GO:0180010">
    <property type="term" value="P:co-transcriptional mRNA 3'-end processing, cleavage and polyadenylation pathway"/>
    <property type="evidence" value="ECO:0007669"/>
    <property type="project" value="UniProtKB-UniRule"/>
</dbReference>
<dbReference type="PANTHER" id="PTHR19980:SF0">
    <property type="entry name" value="CLEAVAGE STIMULATION FACTOR SUBUNIT 3"/>
    <property type="match status" value="1"/>
</dbReference>
<sequence>MESVVYRDPVGAKIFERGMTLFPEDENYLLEYLRYLHSKDDTTNARVVFETCVNRLTQKPETVIKAKPLYAYFHKYESQFGELAQISKLESRMAELFPDDPKLATFSQRYTSTKFNPIKAPIIVSPAAQLRPKVVMPSIEHPLPVRRTQSPGAPTHGSPRDDYEELNRPRKLARGESPLKGAAGRRLDQQRRNQSSALHRELTFFLNILPSASTYDSARFNPVSMTKLLQSTVVPDFASWKTTQDRGGGAPRHASGTFPAFQRAQSPYTGGAGTGRPGHIAAAFPPQRPSSRGYEQYGAPAASYGQPQQQYGGYRY</sequence>
<organism evidence="6 7">
    <name type="scientific">Parascedosporium putredinis</name>
    <dbReference type="NCBI Taxonomy" id="1442378"/>
    <lineage>
        <taxon>Eukaryota</taxon>
        <taxon>Fungi</taxon>
        <taxon>Dikarya</taxon>
        <taxon>Ascomycota</taxon>
        <taxon>Pezizomycotina</taxon>
        <taxon>Sordariomycetes</taxon>
        <taxon>Hypocreomycetidae</taxon>
        <taxon>Microascales</taxon>
        <taxon>Microascaceae</taxon>
        <taxon>Parascedosporium</taxon>
    </lineage>
</organism>
<accession>A0A9P1HBQ0</accession>
<dbReference type="GO" id="GO:0003729">
    <property type="term" value="F:mRNA binding"/>
    <property type="evidence" value="ECO:0007669"/>
    <property type="project" value="TreeGrafter"/>
</dbReference>
<evidence type="ECO:0000256" key="1">
    <source>
        <dbReference type="ARBA" id="ARBA00022737"/>
    </source>
</evidence>
<dbReference type="InterPro" id="IPR045243">
    <property type="entry name" value="Rna14-like"/>
</dbReference>
<keyword evidence="2 3" id="KW-0539">Nucleus</keyword>
<feature type="compositionally biased region" description="Low complexity" evidence="4">
    <location>
        <begin position="298"/>
        <end position="316"/>
    </location>
</feature>
<feature type="region of interest" description="Disordered" evidence="4">
    <location>
        <begin position="140"/>
        <end position="194"/>
    </location>
</feature>
<dbReference type="GO" id="GO:0005634">
    <property type="term" value="C:nucleus"/>
    <property type="evidence" value="ECO:0007669"/>
    <property type="project" value="UniProtKB-SubCell"/>
</dbReference>
<feature type="region of interest" description="Disordered" evidence="4">
    <location>
        <begin position="240"/>
        <end position="316"/>
    </location>
</feature>
<dbReference type="InterPro" id="IPR008847">
    <property type="entry name" value="Suf"/>
</dbReference>
<dbReference type="Gene3D" id="1.25.40.1040">
    <property type="match status" value="1"/>
</dbReference>
<feature type="domain" description="Suppressor of forked" evidence="5">
    <location>
        <begin position="1"/>
        <end position="120"/>
    </location>
</feature>
<proteinExistence type="predicted"/>
<comment type="subcellular location">
    <subcellularLocation>
        <location evidence="3">Nucleus</location>
    </subcellularLocation>
    <subcellularLocation>
        <location evidence="3">Cytoplasm</location>
    </subcellularLocation>
    <text evidence="3">Nucleus and/or cytoplasm.</text>
</comment>
<dbReference type="GO" id="GO:0005737">
    <property type="term" value="C:cytoplasm"/>
    <property type="evidence" value="ECO:0007669"/>
    <property type="project" value="UniProtKB-SubCell"/>
</dbReference>
<dbReference type="EMBL" id="CALLCH030000020">
    <property type="protein sequence ID" value="CAI4219606.1"/>
    <property type="molecule type" value="Genomic_DNA"/>
</dbReference>
<evidence type="ECO:0000256" key="2">
    <source>
        <dbReference type="ARBA" id="ARBA00023242"/>
    </source>
</evidence>
<dbReference type="Proteomes" id="UP000838763">
    <property type="component" value="Unassembled WGS sequence"/>
</dbReference>